<reference evidence="1 2" key="1">
    <citation type="submission" date="2014-06" db="EMBL/GenBank/DDBJ databases">
        <authorList>
            <consortium name="DOE Joint Genome Institute"/>
            <person name="Kuo A."/>
            <person name="Kohler A."/>
            <person name="Nagy L.G."/>
            <person name="Floudas D."/>
            <person name="Copeland A."/>
            <person name="Barry K.W."/>
            <person name="Cichocki N."/>
            <person name="Veneault-Fourrey C."/>
            <person name="LaButti K."/>
            <person name="Lindquist E.A."/>
            <person name="Lipzen A."/>
            <person name="Lundell T."/>
            <person name="Morin E."/>
            <person name="Murat C."/>
            <person name="Sun H."/>
            <person name="Tunlid A."/>
            <person name="Henrissat B."/>
            <person name="Grigoriev I.V."/>
            <person name="Hibbett D.S."/>
            <person name="Martin F."/>
            <person name="Nordberg H.P."/>
            <person name="Cantor M.N."/>
            <person name="Hua S.X."/>
        </authorList>
    </citation>
    <scope>NUCLEOTIDE SEQUENCE [LARGE SCALE GENOMIC DNA]</scope>
    <source>
        <strain evidence="1 2">ATCC 200175</strain>
    </source>
</reference>
<protein>
    <submittedName>
        <fullName evidence="1">Uncharacterized protein</fullName>
    </submittedName>
</protein>
<evidence type="ECO:0000313" key="1">
    <source>
        <dbReference type="EMBL" id="KIJ08240.1"/>
    </source>
</evidence>
<dbReference type="Proteomes" id="UP000053647">
    <property type="component" value="Unassembled WGS sequence"/>
</dbReference>
<sequence>MTSKAEAALSKLIHAEAKKLRGSEMVFQVRLHALSPPRVVVKTLSRQIVTTVQERITDRVQLPSEASGSLATEMTKRATQEEQSELAAQLAEKLQEQIQADAQKHLIAKGMQYKAARRRAQSDATEVPSSGDTPTEYFPIEVEFRGMRFNAVKMFHPRKECLGVTYLADHLCDDVRATLPLEVHTIEFNSEYYAGKNFASSKQKFDVL</sequence>
<dbReference type="OrthoDB" id="341578at2759"/>
<dbReference type="AlphaFoldDB" id="A0A0C9SYM2"/>
<evidence type="ECO:0000313" key="2">
    <source>
        <dbReference type="Proteomes" id="UP000053647"/>
    </source>
</evidence>
<organism evidence="1 2">
    <name type="scientific">Paxillus involutus ATCC 200175</name>
    <dbReference type="NCBI Taxonomy" id="664439"/>
    <lineage>
        <taxon>Eukaryota</taxon>
        <taxon>Fungi</taxon>
        <taxon>Dikarya</taxon>
        <taxon>Basidiomycota</taxon>
        <taxon>Agaricomycotina</taxon>
        <taxon>Agaricomycetes</taxon>
        <taxon>Agaricomycetidae</taxon>
        <taxon>Boletales</taxon>
        <taxon>Paxilineae</taxon>
        <taxon>Paxillaceae</taxon>
        <taxon>Paxillus</taxon>
    </lineage>
</organism>
<proteinExistence type="predicted"/>
<name>A0A0C9SYM2_PAXIN</name>
<dbReference type="HOGENOM" id="CLU_1321260_0_0_1"/>
<dbReference type="EMBL" id="KN819668">
    <property type="protein sequence ID" value="KIJ08240.1"/>
    <property type="molecule type" value="Genomic_DNA"/>
</dbReference>
<reference evidence="2" key="2">
    <citation type="submission" date="2015-01" db="EMBL/GenBank/DDBJ databases">
        <title>Evolutionary Origins and Diversification of the Mycorrhizal Mutualists.</title>
        <authorList>
            <consortium name="DOE Joint Genome Institute"/>
            <consortium name="Mycorrhizal Genomics Consortium"/>
            <person name="Kohler A."/>
            <person name="Kuo A."/>
            <person name="Nagy L.G."/>
            <person name="Floudas D."/>
            <person name="Copeland A."/>
            <person name="Barry K.W."/>
            <person name="Cichocki N."/>
            <person name="Veneault-Fourrey C."/>
            <person name="LaButti K."/>
            <person name="Lindquist E.A."/>
            <person name="Lipzen A."/>
            <person name="Lundell T."/>
            <person name="Morin E."/>
            <person name="Murat C."/>
            <person name="Riley R."/>
            <person name="Ohm R."/>
            <person name="Sun H."/>
            <person name="Tunlid A."/>
            <person name="Henrissat B."/>
            <person name="Grigoriev I.V."/>
            <person name="Hibbett D.S."/>
            <person name="Martin F."/>
        </authorList>
    </citation>
    <scope>NUCLEOTIDE SEQUENCE [LARGE SCALE GENOMIC DNA]</scope>
    <source>
        <strain evidence="2">ATCC 200175</strain>
    </source>
</reference>
<gene>
    <name evidence="1" type="ORF">PAXINDRAFT_18613</name>
</gene>
<accession>A0A0C9SYM2</accession>
<keyword evidence="2" id="KW-1185">Reference proteome</keyword>